<sequence>MKYIQKLNPVRIQCSHCKIIILINILNQKKGNNKNSLKRILGTLSQKWIENNINMIDCSMIKKCFKLLDALSYEIVHIQQVINLIKKSSQEMKIMYLYVYLILLSEIIEKHLFFFFFLQKIILISFELMMPNQRSLLGKI</sequence>
<evidence type="ECO:0000256" key="1">
    <source>
        <dbReference type="SAM" id="Phobius"/>
    </source>
</evidence>
<keyword evidence="1" id="KW-0472">Membrane</keyword>
<keyword evidence="1" id="KW-1133">Transmembrane helix</keyword>
<dbReference type="Proteomes" id="UP000692954">
    <property type="component" value="Unassembled WGS sequence"/>
</dbReference>
<evidence type="ECO:0008006" key="4">
    <source>
        <dbReference type="Google" id="ProtNLM"/>
    </source>
</evidence>
<reference evidence="2" key="1">
    <citation type="submission" date="2021-01" db="EMBL/GenBank/DDBJ databases">
        <authorList>
            <consortium name="Genoscope - CEA"/>
            <person name="William W."/>
        </authorList>
    </citation>
    <scope>NUCLEOTIDE SEQUENCE</scope>
</reference>
<comment type="caution">
    <text evidence="2">The sequence shown here is derived from an EMBL/GenBank/DDBJ whole genome shotgun (WGS) entry which is preliminary data.</text>
</comment>
<accession>A0A8S1MNW2</accession>
<feature type="transmembrane region" description="Helical" evidence="1">
    <location>
        <begin position="95"/>
        <end position="118"/>
    </location>
</feature>
<keyword evidence="3" id="KW-1185">Reference proteome</keyword>
<name>A0A8S1MNW2_9CILI</name>
<evidence type="ECO:0000313" key="3">
    <source>
        <dbReference type="Proteomes" id="UP000692954"/>
    </source>
</evidence>
<gene>
    <name evidence="2" type="ORF">PSON_ATCC_30995.1.T0370307</name>
</gene>
<keyword evidence="1" id="KW-0812">Transmembrane</keyword>
<dbReference type="AlphaFoldDB" id="A0A8S1MNW2"/>
<evidence type="ECO:0000313" key="2">
    <source>
        <dbReference type="EMBL" id="CAD8078435.1"/>
    </source>
</evidence>
<organism evidence="2 3">
    <name type="scientific">Paramecium sonneborni</name>
    <dbReference type="NCBI Taxonomy" id="65129"/>
    <lineage>
        <taxon>Eukaryota</taxon>
        <taxon>Sar</taxon>
        <taxon>Alveolata</taxon>
        <taxon>Ciliophora</taxon>
        <taxon>Intramacronucleata</taxon>
        <taxon>Oligohymenophorea</taxon>
        <taxon>Peniculida</taxon>
        <taxon>Parameciidae</taxon>
        <taxon>Paramecium</taxon>
    </lineage>
</organism>
<proteinExistence type="predicted"/>
<dbReference type="EMBL" id="CAJJDN010000037">
    <property type="protein sequence ID" value="CAD8078435.1"/>
    <property type="molecule type" value="Genomic_DNA"/>
</dbReference>
<protein>
    <recommendedName>
        <fullName evidence="4">Transmembrane protein</fullName>
    </recommendedName>
</protein>